<evidence type="ECO:0000259" key="9">
    <source>
        <dbReference type="Pfam" id="PF02771"/>
    </source>
</evidence>
<dbReference type="SUPFAM" id="SSF47203">
    <property type="entry name" value="Acyl-CoA dehydrogenase C-terminal domain-like"/>
    <property type="match status" value="1"/>
</dbReference>
<dbReference type="SUPFAM" id="SSF56645">
    <property type="entry name" value="Acyl-CoA dehydrogenase NM domain-like"/>
    <property type="match status" value="1"/>
</dbReference>
<dbReference type="Pfam" id="PF00441">
    <property type="entry name" value="Acyl-CoA_dh_1"/>
    <property type="match status" value="1"/>
</dbReference>
<dbReference type="Gene3D" id="1.10.540.10">
    <property type="entry name" value="Acyl-CoA dehydrogenase/oxidase, N-terminal domain"/>
    <property type="match status" value="1"/>
</dbReference>
<comment type="similarity">
    <text evidence="2 6">Belongs to the acyl-CoA dehydrogenase family.</text>
</comment>
<dbReference type="GO" id="GO:0003995">
    <property type="term" value="F:acyl-CoA dehydrogenase activity"/>
    <property type="evidence" value="ECO:0007669"/>
    <property type="project" value="TreeGrafter"/>
</dbReference>
<dbReference type="InterPro" id="IPR006091">
    <property type="entry name" value="Acyl-CoA_Oxase/DH_mid-dom"/>
</dbReference>
<keyword evidence="3 6" id="KW-0285">Flavoprotein</keyword>
<dbReference type="InterPro" id="IPR037069">
    <property type="entry name" value="AcylCoA_DH/ox_N_sf"/>
</dbReference>
<evidence type="ECO:0000256" key="3">
    <source>
        <dbReference type="ARBA" id="ARBA00022630"/>
    </source>
</evidence>
<dbReference type="PANTHER" id="PTHR43884:SF20">
    <property type="entry name" value="ACYL-COA DEHYDROGENASE FADE28"/>
    <property type="match status" value="1"/>
</dbReference>
<evidence type="ECO:0000256" key="4">
    <source>
        <dbReference type="ARBA" id="ARBA00022827"/>
    </source>
</evidence>
<comment type="cofactor">
    <cofactor evidence="1 6">
        <name>FAD</name>
        <dbReference type="ChEBI" id="CHEBI:57692"/>
    </cofactor>
</comment>
<dbReference type="OrthoDB" id="9769473at2"/>
<feature type="domain" description="Acyl-CoA oxidase/dehydrogenase middle" evidence="8">
    <location>
        <begin position="122"/>
        <end position="215"/>
    </location>
</feature>
<evidence type="ECO:0000256" key="5">
    <source>
        <dbReference type="ARBA" id="ARBA00023002"/>
    </source>
</evidence>
<keyword evidence="4 6" id="KW-0274">FAD</keyword>
<keyword evidence="5 6" id="KW-0560">Oxidoreductase</keyword>
<dbReference type="Pfam" id="PF02770">
    <property type="entry name" value="Acyl-CoA_dh_M"/>
    <property type="match status" value="1"/>
</dbReference>
<keyword evidence="11" id="KW-1185">Reference proteome</keyword>
<dbReference type="AlphaFoldDB" id="A0A2T1KP79"/>
<protein>
    <submittedName>
        <fullName evidence="10">Pimeloyl-CoA dehydrogenase small subunit</fullName>
    </submittedName>
</protein>
<dbReference type="InterPro" id="IPR009100">
    <property type="entry name" value="AcylCoA_DH/oxidase_NM_dom_sf"/>
</dbReference>
<dbReference type="Gene3D" id="2.40.110.10">
    <property type="entry name" value="Butyryl-CoA Dehydrogenase, subunit A, domain 2"/>
    <property type="match status" value="1"/>
</dbReference>
<dbReference type="InterPro" id="IPR046373">
    <property type="entry name" value="Acyl-CoA_Oxase/DH_mid-dom_sf"/>
</dbReference>
<evidence type="ECO:0000256" key="2">
    <source>
        <dbReference type="ARBA" id="ARBA00009347"/>
    </source>
</evidence>
<organism evidence="10 11">
    <name type="scientific">Marinobacter fuscus</name>
    <dbReference type="NCBI Taxonomy" id="2109942"/>
    <lineage>
        <taxon>Bacteria</taxon>
        <taxon>Pseudomonadati</taxon>
        <taxon>Pseudomonadota</taxon>
        <taxon>Gammaproteobacteria</taxon>
        <taxon>Pseudomonadales</taxon>
        <taxon>Marinobacteraceae</taxon>
        <taxon>Marinobacter</taxon>
    </lineage>
</organism>
<evidence type="ECO:0000259" key="8">
    <source>
        <dbReference type="Pfam" id="PF02770"/>
    </source>
</evidence>
<reference evidence="10 11" key="1">
    <citation type="submission" date="2018-03" db="EMBL/GenBank/DDBJ databases">
        <title>Marinobacter brunus sp. nov., a marine bacterium of Gamma-proteobacteria isolated from the surface seawater of the South China Sea.</title>
        <authorList>
            <person name="Cheng H."/>
            <person name="Wu Y.-H."/>
            <person name="Xamxidin M."/>
            <person name="Xu X.-W."/>
        </authorList>
    </citation>
    <scope>NUCLEOTIDE SEQUENCE [LARGE SCALE GENOMIC DNA]</scope>
    <source>
        <strain evidence="10 11">NH169-3</strain>
    </source>
</reference>
<proteinExistence type="inferred from homology"/>
<dbReference type="CDD" id="cd00567">
    <property type="entry name" value="ACAD"/>
    <property type="match status" value="1"/>
</dbReference>
<dbReference type="PANTHER" id="PTHR43884">
    <property type="entry name" value="ACYL-COA DEHYDROGENASE"/>
    <property type="match status" value="1"/>
</dbReference>
<dbReference type="Pfam" id="PF02771">
    <property type="entry name" value="Acyl-CoA_dh_N"/>
    <property type="match status" value="1"/>
</dbReference>
<dbReference type="Proteomes" id="UP000239866">
    <property type="component" value="Unassembled WGS sequence"/>
</dbReference>
<dbReference type="RefSeq" id="WP_106761554.1">
    <property type="nucleotide sequence ID" value="NZ_PXNP01000019.1"/>
</dbReference>
<dbReference type="GO" id="GO:0050660">
    <property type="term" value="F:flavin adenine dinucleotide binding"/>
    <property type="evidence" value="ECO:0007669"/>
    <property type="project" value="InterPro"/>
</dbReference>
<sequence>MNFNLTEEQQMLQDSAARFVGQDYSFERRQRDVQNDVGFDPELWRQFADLGWLSVPFAEENGGFGGDATDLFVLMEQLGKGLVATPYLPSILLFGRCLEAGANPALKAELLERLIAGELQGALAYMERQSRHELFDVQTNAHRDGDEFVISGEKALVMNAQAANMFVVSVRTSGSATDKNGVSLLLVDAKAPGIELNSIQLMDGQKVANVTFRDVRVSTDRLIGLENQGAVVLEEVVNQAIPAICAEALGLMTHLTNTTIEYSKTRKQFGVAIGSFQVLQHRMVDMFTACEETRSLLYRVLCSAGEDDLLEHKKNLHALKVITGLRGKRVGNESIQLHGGMGITDELDVGHYVKRLMVLHSVFGDADYHQQQLARLSLPQ</sequence>
<feature type="domain" description="Acyl-CoA dehydrogenase/oxidase N-terminal" evidence="9">
    <location>
        <begin position="6"/>
        <end position="118"/>
    </location>
</feature>
<dbReference type="EMBL" id="PXNP01000019">
    <property type="protein sequence ID" value="PSF11961.1"/>
    <property type="molecule type" value="Genomic_DNA"/>
</dbReference>
<dbReference type="InterPro" id="IPR036250">
    <property type="entry name" value="AcylCo_DH-like_C"/>
</dbReference>
<name>A0A2T1KP79_9GAMM</name>
<comment type="caution">
    <text evidence="10">The sequence shown here is derived from an EMBL/GenBank/DDBJ whole genome shotgun (WGS) entry which is preliminary data.</text>
</comment>
<evidence type="ECO:0000259" key="7">
    <source>
        <dbReference type="Pfam" id="PF00441"/>
    </source>
</evidence>
<evidence type="ECO:0000313" key="11">
    <source>
        <dbReference type="Proteomes" id="UP000239866"/>
    </source>
</evidence>
<dbReference type="InterPro" id="IPR009075">
    <property type="entry name" value="AcylCo_DH/oxidase_C"/>
</dbReference>
<accession>A0A2T1KP79</accession>
<evidence type="ECO:0000256" key="6">
    <source>
        <dbReference type="RuleBase" id="RU362125"/>
    </source>
</evidence>
<dbReference type="Gene3D" id="1.20.140.10">
    <property type="entry name" value="Butyryl-CoA Dehydrogenase, subunit A, domain 3"/>
    <property type="match status" value="1"/>
</dbReference>
<dbReference type="InterPro" id="IPR013786">
    <property type="entry name" value="AcylCoA_DH/ox_N"/>
</dbReference>
<gene>
    <name evidence="10" type="ORF">C7H09_05230</name>
</gene>
<evidence type="ECO:0000313" key="10">
    <source>
        <dbReference type="EMBL" id="PSF11961.1"/>
    </source>
</evidence>
<evidence type="ECO:0000256" key="1">
    <source>
        <dbReference type="ARBA" id="ARBA00001974"/>
    </source>
</evidence>
<feature type="domain" description="Acyl-CoA dehydrogenase/oxidase C-terminal" evidence="7">
    <location>
        <begin position="227"/>
        <end position="375"/>
    </location>
</feature>